<feature type="modified residue" description="N6-(pyridoxal phosphate)lysine" evidence="5">
    <location>
        <position position="204"/>
    </location>
</feature>
<evidence type="ECO:0000256" key="2">
    <source>
        <dbReference type="ARBA" id="ARBA00009077"/>
    </source>
</evidence>
<dbReference type="GO" id="GO:0006535">
    <property type="term" value="P:cysteine biosynthetic process from serine"/>
    <property type="evidence" value="ECO:0007669"/>
    <property type="project" value="TreeGrafter"/>
</dbReference>
<keyword evidence="4 5" id="KW-0663">Pyridoxal phosphate</keyword>
<dbReference type="GO" id="GO:0030170">
    <property type="term" value="F:pyridoxal phosphate binding"/>
    <property type="evidence" value="ECO:0007669"/>
    <property type="project" value="InterPro"/>
</dbReference>
<proteinExistence type="inferred from homology"/>
<reference evidence="8" key="1">
    <citation type="submission" date="2019-10" db="EMBL/GenBank/DDBJ databases">
        <title>Complete Genome Sequence of Bradyrhizobium betae type strain PL7HG1T.</title>
        <authorList>
            <person name="Bromfield E.S.P."/>
            <person name="Cloutier S."/>
        </authorList>
    </citation>
    <scope>NUCLEOTIDE SEQUENCE [LARGE SCALE GENOMIC DNA]</scope>
    <source>
        <strain evidence="8">PL7HG1</strain>
    </source>
</reference>
<accession>A0A5P6P6Z2</accession>
<dbReference type="InterPro" id="IPR015421">
    <property type="entry name" value="PyrdxlP-dep_Trfase_major"/>
</dbReference>
<gene>
    <name evidence="7" type="ORF">F8237_17115</name>
</gene>
<dbReference type="PANTHER" id="PTHR43797">
    <property type="entry name" value="HOMOCYSTEINE/CYSTEINE SYNTHASE"/>
    <property type="match status" value="1"/>
</dbReference>
<dbReference type="KEGG" id="bbet:F8237_17115"/>
<dbReference type="SUPFAM" id="SSF53383">
    <property type="entry name" value="PLP-dependent transferases"/>
    <property type="match status" value="1"/>
</dbReference>
<dbReference type="Pfam" id="PF01053">
    <property type="entry name" value="Cys_Met_Meta_PP"/>
    <property type="match status" value="1"/>
</dbReference>
<dbReference type="FunFam" id="3.40.640.10:FF:000035">
    <property type="entry name" value="O-succinylhomoserine sulfhydrylase"/>
    <property type="match status" value="1"/>
</dbReference>
<dbReference type="PROSITE" id="PS00868">
    <property type="entry name" value="CYS_MET_METAB_PP"/>
    <property type="match status" value="1"/>
</dbReference>
<evidence type="ECO:0000256" key="6">
    <source>
        <dbReference type="RuleBase" id="RU362118"/>
    </source>
</evidence>
<dbReference type="Gene3D" id="3.40.640.10">
    <property type="entry name" value="Type I PLP-dependent aspartate aminotransferase-like (Major domain)"/>
    <property type="match status" value="1"/>
</dbReference>
<evidence type="ECO:0000256" key="3">
    <source>
        <dbReference type="ARBA" id="ARBA00022679"/>
    </source>
</evidence>
<dbReference type="EMBL" id="CP044543">
    <property type="protein sequence ID" value="QFI73975.1"/>
    <property type="molecule type" value="Genomic_DNA"/>
</dbReference>
<dbReference type="InterPro" id="IPR006235">
    <property type="entry name" value="OAc-hSer/O-AcSer_sulfhydrylase"/>
</dbReference>
<dbReference type="GO" id="GO:0005737">
    <property type="term" value="C:cytoplasm"/>
    <property type="evidence" value="ECO:0007669"/>
    <property type="project" value="TreeGrafter"/>
</dbReference>
<dbReference type="NCBIfam" id="TIGR01326">
    <property type="entry name" value="OAH_OAS_sulfhy"/>
    <property type="match status" value="1"/>
</dbReference>
<dbReference type="InterPro" id="IPR000277">
    <property type="entry name" value="Cys/Met-Metab_PyrdxlP-dep_enz"/>
</dbReference>
<dbReference type="Proteomes" id="UP000325641">
    <property type="component" value="Chromosome"/>
</dbReference>
<evidence type="ECO:0000256" key="5">
    <source>
        <dbReference type="PIRSR" id="PIRSR001434-2"/>
    </source>
</evidence>
<dbReference type="GO" id="GO:0019346">
    <property type="term" value="P:transsulfuration"/>
    <property type="evidence" value="ECO:0007669"/>
    <property type="project" value="InterPro"/>
</dbReference>
<evidence type="ECO:0000313" key="7">
    <source>
        <dbReference type="EMBL" id="QFI73975.1"/>
    </source>
</evidence>
<dbReference type="InterPro" id="IPR015422">
    <property type="entry name" value="PyrdxlP-dep_Trfase_small"/>
</dbReference>
<comment type="cofactor">
    <cofactor evidence="1 6">
        <name>pyridoxal 5'-phosphate</name>
        <dbReference type="ChEBI" id="CHEBI:597326"/>
    </cofactor>
</comment>
<evidence type="ECO:0000256" key="4">
    <source>
        <dbReference type="ARBA" id="ARBA00022898"/>
    </source>
</evidence>
<dbReference type="Gene3D" id="3.90.1150.10">
    <property type="entry name" value="Aspartate Aminotransferase, domain 1"/>
    <property type="match status" value="1"/>
</dbReference>
<name>A0A5P6P6Z2_9BRAD</name>
<dbReference type="AlphaFoldDB" id="A0A5P6P6Z2"/>
<dbReference type="GO" id="GO:0003961">
    <property type="term" value="F:O-acetylhomoserine aminocarboxypropyltransferase activity"/>
    <property type="evidence" value="ECO:0007669"/>
    <property type="project" value="TreeGrafter"/>
</dbReference>
<keyword evidence="3 7" id="KW-0808">Transferase</keyword>
<organism evidence="7 8">
    <name type="scientific">Bradyrhizobium betae</name>
    <dbReference type="NCBI Taxonomy" id="244734"/>
    <lineage>
        <taxon>Bacteria</taxon>
        <taxon>Pseudomonadati</taxon>
        <taxon>Pseudomonadota</taxon>
        <taxon>Alphaproteobacteria</taxon>
        <taxon>Hyphomicrobiales</taxon>
        <taxon>Nitrobacteraceae</taxon>
        <taxon>Bradyrhizobium</taxon>
    </lineage>
</organism>
<dbReference type="RefSeq" id="WP_151646438.1">
    <property type="nucleotide sequence ID" value="NZ_CP044543.1"/>
</dbReference>
<comment type="similarity">
    <text evidence="2 6">Belongs to the trans-sulfuration enzymes family.</text>
</comment>
<dbReference type="GO" id="GO:0071269">
    <property type="term" value="P:L-homocysteine biosynthetic process"/>
    <property type="evidence" value="ECO:0007669"/>
    <property type="project" value="TreeGrafter"/>
</dbReference>
<dbReference type="PANTHER" id="PTHR43797:SF2">
    <property type="entry name" value="HOMOCYSTEINE_CYSTEINE SYNTHASE"/>
    <property type="match status" value="1"/>
</dbReference>
<evidence type="ECO:0000256" key="1">
    <source>
        <dbReference type="ARBA" id="ARBA00001933"/>
    </source>
</evidence>
<sequence length="433" mass="46778">MRNETIAIHAGYEPEATTHAVAVPIYQTAAYAFDSADHGAALFNLEAEGYRYSRIANPTSAVLEKRIAQLEGGVGALAVATGQAALHFAFVNVADHGGNIVSVPQLYGTTHTLLSHILPRQGITGRFAESDKPEAIEKLIDENTRAVFAETIGNPAGNVCDIEALAKIAHKHGVPLIVDNTVATPVLLKPFDYGADIAVHSLTKFLGGHGTTLGGAIVDSGNFPWAKHADRFPGYNKPDASYHGLVYAERFGRTAYIERARSIYQRTMGSVLSPFNAFLLLQGIETVALRMERHCENAKKVAEFLRADPRVAWVNYTGFPDSPYYPLVQKYLDGNASSLFTFGIKGGMEAGKTFYDALNLITRLVNIGDAKSLACHPASTTHRQMSAEQQRAAGVLPETIRLSIGIEHSSDIIEDIDQALEKACSSARLQAAE</sequence>
<dbReference type="PIRSF" id="PIRSF001434">
    <property type="entry name" value="CGS"/>
    <property type="match status" value="1"/>
</dbReference>
<dbReference type="CDD" id="cd00614">
    <property type="entry name" value="CGS_like"/>
    <property type="match status" value="1"/>
</dbReference>
<dbReference type="GO" id="GO:0004124">
    <property type="term" value="F:cysteine synthase activity"/>
    <property type="evidence" value="ECO:0007669"/>
    <property type="project" value="TreeGrafter"/>
</dbReference>
<protein>
    <submittedName>
        <fullName evidence="7">O-acetylhomoserine aminocarboxypropyltransferase/cysteine synthase</fullName>
    </submittedName>
</protein>
<dbReference type="InterPro" id="IPR015424">
    <property type="entry name" value="PyrdxlP-dep_Trfase"/>
</dbReference>
<dbReference type="OrthoDB" id="9805807at2"/>
<dbReference type="InterPro" id="IPR054542">
    <property type="entry name" value="Cys_met_metab_PP"/>
</dbReference>
<evidence type="ECO:0000313" key="8">
    <source>
        <dbReference type="Proteomes" id="UP000325641"/>
    </source>
</evidence>